<comment type="catalytic activity">
    <reaction evidence="20">
        <text>(6S)-5,6,7,8-tetrahydrofolate + formate + ATP = (6R)-10-formyltetrahydrofolate + ADP + phosphate</text>
        <dbReference type="Rhea" id="RHEA:20221"/>
        <dbReference type="ChEBI" id="CHEBI:15740"/>
        <dbReference type="ChEBI" id="CHEBI:30616"/>
        <dbReference type="ChEBI" id="CHEBI:43474"/>
        <dbReference type="ChEBI" id="CHEBI:57453"/>
        <dbReference type="ChEBI" id="CHEBI:195366"/>
        <dbReference type="ChEBI" id="CHEBI:456216"/>
        <dbReference type="EC" id="6.3.4.3"/>
    </reaction>
</comment>
<dbReference type="SUPFAM" id="SSF51735">
    <property type="entry name" value="NAD(P)-binding Rossmann-fold domains"/>
    <property type="match status" value="1"/>
</dbReference>
<keyword evidence="14" id="KW-0378">Hydrolase</keyword>
<dbReference type="Gene3D" id="3.10.410.10">
    <property type="entry name" value="Formyltetrahydrofolate synthetase, domain 3"/>
    <property type="match status" value="1"/>
</dbReference>
<comment type="similarity">
    <text evidence="3">In the N-terminal section; belongs to the tetrahydrofolate dehydrogenase/cyclohydrolase family.</text>
</comment>
<evidence type="ECO:0000256" key="16">
    <source>
        <dbReference type="ARBA" id="ARBA00022857"/>
    </source>
</evidence>
<accession>A0AAE1F222</accession>
<dbReference type="GO" id="GO:0005524">
    <property type="term" value="F:ATP binding"/>
    <property type="evidence" value="ECO:0007669"/>
    <property type="project" value="UniProtKB-KW"/>
</dbReference>
<dbReference type="GO" id="GO:0005829">
    <property type="term" value="C:cytosol"/>
    <property type="evidence" value="ECO:0007669"/>
    <property type="project" value="TreeGrafter"/>
</dbReference>
<proteinExistence type="inferred from homology"/>
<evidence type="ECO:0000256" key="12">
    <source>
        <dbReference type="ARBA" id="ARBA00022598"/>
    </source>
</evidence>
<evidence type="ECO:0000256" key="14">
    <source>
        <dbReference type="ARBA" id="ARBA00022801"/>
    </source>
</evidence>
<evidence type="ECO:0000256" key="15">
    <source>
        <dbReference type="ARBA" id="ARBA00022840"/>
    </source>
</evidence>
<dbReference type="Pfam" id="PF01268">
    <property type="entry name" value="FTHFS"/>
    <property type="match status" value="1"/>
</dbReference>
<sequence>MLTCYRSPGESQQCCGPPAGRRQLQVNLSQDRLSRGKVVHRVIELRKAIQEFLEQKGSPFATKFTDKEWLARLCYLADIFAELNSGNLQLQGRNTTIIDAHYTVAAFLGKLRLWIRRLEKGVIAQFPTVDEFIEENSHDTGSLLQTINKEMSDHLKGLETSMHHYFPESDQETASLQWIIHPFSVPDEAIHDDDFPAKEEWITMRANEALKIEFQNQNADCFWISRLADSPTLSKRALKWMSEKDLSSSMSGVACVLSGKEVAQDVRNQLKQDVDNLKNEFPGFAPGLAIVQVGGREDSNVYIRMKVKAAEEIGIRAQHIKFPRTITQSQLVQEVKKLNNDPNIHGMIVQVPLDADTEIDSDLVLDTISPNKDVDGLTTASAGRLSHGMLQGGFLPCTPNGCMELIRRSGAKIQGANAVVLGRSKIVGTPMAELLKWHHATVTTCHSRTTDLPSVVRSADILVVGIGRPEMVKGSWVKPRAVVIDCGINSIPDATKKSGSRLVGDVDYAEVSKVASVITPVPGGVGPMTVAMLMKNTVISAQEAAKRMRAAEWKIRYLTLEPLEKVPSDIEVARAQTPKDVGEVADEIGLLENEVDLYGKKKAKVSLSVLQRLAHQKNGKYVVVAGMTPTPLGEGKSTTTIGLTQALGAHLKKNVFACVRQPSQGPTFGIKGGAAGGGYSQVIPMDEFNLHLTGDIHAITAANNLLAAQIDARMFHEATQTDQALYGRLVPKVKGVRKFSPIQINRLKKLGIVETDPDKLTPEEVTKFVRLNIDPTTITWQRVMDTNDRFLRKITIGQSPTEKDKTRECQFDITVASEIMAILALTTSLADMRERLGKMVVASDTSGNPVTAEDLGASGALTVLMKDAIKPNLMQTLEGTPVFVHAGPFANIAHGNSSIIADKIALKLVGEDGMVVTEAGFGADIGMEKFFNIKCRYSGLVPNVVVLVATIRALKMHGGGPTVTAGVPLPAEYVQENLGLVESGFSNLRKQIENSKMFGIPVVVAINSFATDTEGELNLVKKLAVGAGAADAVICSHWANGGAGAVGLAEAVVKAASQPSDFKFLYDLKLPVEEKIRTIACRIYGADDIEIQPEAQTQIDRYKKQGFNDLPICMAKTHLSLTSDPSKKGAPTGFTIPVRDVRASVGAGFLYPLVGTRESENGAGSGARVPPPRPPTLVRHLHWLRRLTHKMMELSYVIQMSTMPGLPTRPCIYDIDLDLETEEVQGLF</sequence>
<keyword evidence="10" id="KW-0963">Cytoplasm</keyword>
<feature type="domain" description="Tetrahydrofolate dehydrogenase/cyclohydrolase NAD(P)-binding" evidence="22">
    <location>
        <begin position="396"/>
        <end position="543"/>
    </location>
</feature>
<dbReference type="PANTHER" id="PTHR48099">
    <property type="entry name" value="C-1-TETRAHYDROFOLATE SYNTHASE, CYTOPLASMIC-RELATED"/>
    <property type="match status" value="1"/>
</dbReference>
<dbReference type="Gene3D" id="3.40.50.300">
    <property type="entry name" value="P-loop containing nucleotide triphosphate hydrolases"/>
    <property type="match status" value="2"/>
</dbReference>
<dbReference type="Pfam" id="PF00763">
    <property type="entry name" value="THF_DHG_CYH"/>
    <property type="match status" value="1"/>
</dbReference>
<evidence type="ECO:0000256" key="4">
    <source>
        <dbReference type="ARBA" id="ARBA00006985"/>
    </source>
</evidence>
<evidence type="ECO:0000256" key="9">
    <source>
        <dbReference type="ARBA" id="ARBA00017592"/>
    </source>
</evidence>
<comment type="subunit">
    <text evidence="5">Homodimer.</text>
</comment>
<comment type="pathway">
    <text evidence="2">One-carbon metabolism; tetrahydrofolate interconversion.</text>
</comment>
<dbReference type="FunFam" id="3.40.50.720:FF:000006">
    <property type="entry name" value="Bifunctional protein FolD"/>
    <property type="match status" value="1"/>
</dbReference>
<feature type="domain" description="Tetrahydrofolate dehydrogenase/cyclohydrolase catalytic" evidence="21">
    <location>
        <begin position="257"/>
        <end position="375"/>
    </location>
</feature>
<dbReference type="EC" id="3.5.4.9" evidence="7"/>
<keyword evidence="11" id="KW-0554">One-carbon metabolism</keyword>
<dbReference type="InterPro" id="IPR020628">
    <property type="entry name" value="Formate_THF_ligase_CS"/>
</dbReference>
<evidence type="ECO:0000256" key="11">
    <source>
        <dbReference type="ARBA" id="ARBA00022563"/>
    </source>
</evidence>
<dbReference type="GO" id="GO:0006555">
    <property type="term" value="P:methionine metabolic process"/>
    <property type="evidence" value="ECO:0007669"/>
    <property type="project" value="UniProtKB-ARBA"/>
</dbReference>
<dbReference type="InterPro" id="IPR020630">
    <property type="entry name" value="THF_DH/CycHdrlase_cat_dom"/>
</dbReference>
<dbReference type="PROSITE" id="PS00721">
    <property type="entry name" value="FTHFS_1"/>
    <property type="match status" value="1"/>
</dbReference>
<evidence type="ECO:0000256" key="7">
    <source>
        <dbReference type="ARBA" id="ARBA00012776"/>
    </source>
</evidence>
<comment type="caution">
    <text evidence="23">The sequence shown here is derived from an EMBL/GenBank/DDBJ whole genome shotgun (WGS) entry which is preliminary data.</text>
</comment>
<dbReference type="GO" id="GO:0035999">
    <property type="term" value="P:tetrahydrofolate interconversion"/>
    <property type="evidence" value="ECO:0007669"/>
    <property type="project" value="TreeGrafter"/>
</dbReference>
<dbReference type="GO" id="GO:0009257">
    <property type="term" value="P:10-formyltetrahydrofolate biosynthetic process"/>
    <property type="evidence" value="ECO:0007669"/>
    <property type="project" value="UniProtKB-ARBA"/>
</dbReference>
<evidence type="ECO:0000256" key="19">
    <source>
        <dbReference type="ARBA" id="ARBA00036357"/>
    </source>
</evidence>
<keyword evidence="18" id="KW-0511">Multifunctional enzyme</keyword>
<dbReference type="FunFam" id="1.10.8.770:FF:000001">
    <property type="entry name" value="Methylenetetrahydrofolate dehydrogenase (NADP+ dependent) 1 like"/>
    <property type="match status" value="1"/>
</dbReference>
<evidence type="ECO:0000259" key="22">
    <source>
        <dbReference type="Pfam" id="PF02882"/>
    </source>
</evidence>
<dbReference type="GO" id="GO:0004488">
    <property type="term" value="F:methylenetetrahydrofolate dehydrogenase (NADP+) activity"/>
    <property type="evidence" value="ECO:0007669"/>
    <property type="project" value="UniProtKB-EC"/>
</dbReference>
<dbReference type="GO" id="GO:0046655">
    <property type="term" value="P:folic acid metabolic process"/>
    <property type="evidence" value="ECO:0007669"/>
    <property type="project" value="UniProtKB-ARBA"/>
</dbReference>
<dbReference type="SUPFAM" id="SSF53223">
    <property type="entry name" value="Aminoacid dehydrogenase-like, N-terminal domain"/>
    <property type="match status" value="1"/>
</dbReference>
<keyword evidence="24" id="KW-1185">Reference proteome</keyword>
<dbReference type="SUPFAM" id="SSF52540">
    <property type="entry name" value="P-loop containing nucleoside triphosphate hydrolases"/>
    <property type="match status" value="1"/>
</dbReference>
<dbReference type="EC" id="6.3.4.3" evidence="6"/>
<dbReference type="EMBL" id="JAWQEG010003567">
    <property type="protein sequence ID" value="KAK3865535.1"/>
    <property type="molecule type" value="Genomic_DNA"/>
</dbReference>
<dbReference type="EC" id="1.5.1.5" evidence="8"/>
<dbReference type="GO" id="GO:0006164">
    <property type="term" value="P:purine nucleotide biosynthetic process"/>
    <property type="evidence" value="ECO:0007669"/>
    <property type="project" value="UniProtKB-ARBA"/>
</dbReference>
<dbReference type="Pfam" id="PF02882">
    <property type="entry name" value="THF_DHG_CYH_C"/>
    <property type="match status" value="1"/>
</dbReference>
<dbReference type="AlphaFoldDB" id="A0AAE1F222"/>
<evidence type="ECO:0000256" key="6">
    <source>
        <dbReference type="ARBA" id="ARBA00012295"/>
    </source>
</evidence>
<dbReference type="PROSITE" id="PS00722">
    <property type="entry name" value="FTHFS_2"/>
    <property type="match status" value="1"/>
</dbReference>
<comment type="catalytic activity">
    <reaction evidence="19">
        <text>(6R)-5,10-methenyltetrahydrofolate + H2O = (6R)-10-formyltetrahydrofolate + H(+)</text>
        <dbReference type="Rhea" id="RHEA:23700"/>
        <dbReference type="ChEBI" id="CHEBI:15377"/>
        <dbReference type="ChEBI" id="CHEBI:15378"/>
        <dbReference type="ChEBI" id="CHEBI:57455"/>
        <dbReference type="ChEBI" id="CHEBI:195366"/>
        <dbReference type="EC" id="3.5.4.9"/>
    </reaction>
</comment>
<evidence type="ECO:0000256" key="20">
    <source>
        <dbReference type="ARBA" id="ARBA00049033"/>
    </source>
</evidence>
<dbReference type="InterPro" id="IPR046346">
    <property type="entry name" value="Aminoacid_DH-like_N_sf"/>
</dbReference>
<gene>
    <name evidence="23" type="ORF">Pcinc_028863</name>
</gene>
<dbReference type="CDD" id="cd00477">
    <property type="entry name" value="FTHFS"/>
    <property type="match status" value="1"/>
</dbReference>
<evidence type="ECO:0000259" key="21">
    <source>
        <dbReference type="Pfam" id="PF00763"/>
    </source>
</evidence>
<dbReference type="InterPro" id="IPR027417">
    <property type="entry name" value="P-loop_NTPase"/>
</dbReference>
<dbReference type="InterPro" id="IPR036291">
    <property type="entry name" value="NAD(P)-bd_dom_sf"/>
</dbReference>
<evidence type="ECO:0000256" key="17">
    <source>
        <dbReference type="ARBA" id="ARBA00023002"/>
    </source>
</evidence>
<keyword evidence="13" id="KW-0547">Nucleotide-binding</keyword>
<dbReference type="InterPro" id="IPR020867">
    <property type="entry name" value="THF_DH/CycHdrlase_CS"/>
</dbReference>
<dbReference type="Proteomes" id="UP001286313">
    <property type="component" value="Unassembled WGS sequence"/>
</dbReference>
<dbReference type="FunFam" id="3.40.50.300:FF:001123">
    <property type="entry name" value="C-1-tetrahydrofolate synthase, cytoplasmic isoform X2"/>
    <property type="match status" value="1"/>
</dbReference>
<dbReference type="HAMAP" id="MF_01543">
    <property type="entry name" value="FTHFS"/>
    <property type="match status" value="1"/>
</dbReference>
<dbReference type="InterPro" id="IPR000559">
    <property type="entry name" value="Formate_THF_ligase"/>
</dbReference>
<dbReference type="HAMAP" id="MF_01576">
    <property type="entry name" value="THF_DHG_CYH"/>
    <property type="match status" value="1"/>
</dbReference>
<dbReference type="PROSITE" id="PS00767">
    <property type="entry name" value="THF_DHG_CYH_2"/>
    <property type="match status" value="1"/>
</dbReference>
<organism evidence="23 24">
    <name type="scientific">Petrolisthes cinctipes</name>
    <name type="common">Flat porcelain crab</name>
    <dbReference type="NCBI Taxonomy" id="88211"/>
    <lineage>
        <taxon>Eukaryota</taxon>
        <taxon>Metazoa</taxon>
        <taxon>Ecdysozoa</taxon>
        <taxon>Arthropoda</taxon>
        <taxon>Crustacea</taxon>
        <taxon>Multicrustacea</taxon>
        <taxon>Malacostraca</taxon>
        <taxon>Eumalacostraca</taxon>
        <taxon>Eucarida</taxon>
        <taxon>Decapoda</taxon>
        <taxon>Pleocyemata</taxon>
        <taxon>Anomura</taxon>
        <taxon>Galatheoidea</taxon>
        <taxon>Porcellanidae</taxon>
        <taxon>Petrolisthes</taxon>
    </lineage>
</organism>
<dbReference type="Gene3D" id="3.40.50.720">
    <property type="entry name" value="NAD(P)-binding Rossmann-like Domain"/>
    <property type="match status" value="1"/>
</dbReference>
<evidence type="ECO:0000256" key="1">
    <source>
        <dbReference type="ARBA" id="ARBA00004496"/>
    </source>
</evidence>
<protein>
    <recommendedName>
        <fullName evidence="9">C-1-tetrahydrofolate synthase, cytoplasmic</fullName>
        <ecNumber evidence="8">1.5.1.5</ecNumber>
        <ecNumber evidence="7">3.5.4.9</ecNumber>
        <ecNumber evidence="6">6.3.4.3</ecNumber>
    </recommendedName>
</protein>
<dbReference type="InterPro" id="IPR000672">
    <property type="entry name" value="THF_DH/CycHdrlase"/>
</dbReference>
<keyword evidence="16" id="KW-0521">NADP</keyword>
<evidence type="ECO:0000256" key="18">
    <source>
        <dbReference type="ARBA" id="ARBA00023268"/>
    </source>
</evidence>
<comment type="subcellular location">
    <subcellularLocation>
        <location evidence="1">Cytoplasm</location>
    </subcellularLocation>
</comment>
<evidence type="ECO:0000256" key="3">
    <source>
        <dbReference type="ARBA" id="ARBA00005559"/>
    </source>
</evidence>
<dbReference type="Gene3D" id="3.40.50.10860">
    <property type="entry name" value="Leucine Dehydrogenase, chain A, domain 1"/>
    <property type="match status" value="1"/>
</dbReference>
<dbReference type="InterPro" id="IPR020631">
    <property type="entry name" value="THF_DH/CycHdrlase_NAD-bd_dom"/>
</dbReference>
<dbReference type="FunFam" id="3.40.50.300:FF:000245">
    <property type="entry name" value="C-1-tetrahydrofolate synthase, cytoplasmic"/>
    <property type="match status" value="1"/>
</dbReference>
<evidence type="ECO:0000256" key="8">
    <source>
        <dbReference type="ARBA" id="ARBA00012859"/>
    </source>
</evidence>
<dbReference type="GO" id="GO:0004329">
    <property type="term" value="F:formate-tetrahydrofolate ligase activity"/>
    <property type="evidence" value="ECO:0007669"/>
    <property type="project" value="UniProtKB-EC"/>
</dbReference>
<comment type="similarity">
    <text evidence="4">In the C-terminal section; belongs to the formate--tetrahydrofolate ligase family.</text>
</comment>
<name>A0AAE1F222_PETCI</name>
<evidence type="ECO:0000256" key="2">
    <source>
        <dbReference type="ARBA" id="ARBA00004777"/>
    </source>
</evidence>
<dbReference type="CDD" id="cd01080">
    <property type="entry name" value="NAD_bind_m-THF_DH_Cyclohyd"/>
    <property type="match status" value="1"/>
</dbReference>
<keyword evidence="12" id="KW-0436">Ligase</keyword>
<dbReference type="PANTHER" id="PTHR48099:SF5">
    <property type="entry name" value="C-1-TETRAHYDROFOLATE SYNTHASE, CYTOPLASMIC"/>
    <property type="match status" value="1"/>
</dbReference>
<keyword evidence="15" id="KW-0067">ATP-binding</keyword>
<dbReference type="FunFam" id="3.40.50.10860:FF:000005">
    <property type="entry name" value="C-1-tetrahydrofolate synthase, cytoplasmic, putative"/>
    <property type="match status" value="1"/>
</dbReference>
<dbReference type="FunFam" id="3.10.410.10:FF:000001">
    <property type="entry name" value="Putative formate--tetrahydrofolate ligase"/>
    <property type="match status" value="1"/>
</dbReference>
<dbReference type="Gene3D" id="1.10.8.770">
    <property type="match status" value="1"/>
</dbReference>
<keyword evidence="17" id="KW-0560">Oxidoreductase</keyword>
<evidence type="ECO:0000256" key="5">
    <source>
        <dbReference type="ARBA" id="ARBA00011738"/>
    </source>
</evidence>
<evidence type="ECO:0000256" key="10">
    <source>
        <dbReference type="ARBA" id="ARBA00022490"/>
    </source>
</evidence>
<evidence type="ECO:0000313" key="23">
    <source>
        <dbReference type="EMBL" id="KAK3865535.1"/>
    </source>
</evidence>
<dbReference type="PRINTS" id="PR00085">
    <property type="entry name" value="THFDHDRGNASE"/>
</dbReference>
<evidence type="ECO:0000313" key="24">
    <source>
        <dbReference type="Proteomes" id="UP001286313"/>
    </source>
</evidence>
<evidence type="ECO:0000256" key="13">
    <source>
        <dbReference type="ARBA" id="ARBA00022741"/>
    </source>
</evidence>
<dbReference type="GO" id="GO:0004477">
    <property type="term" value="F:methenyltetrahydrofolate cyclohydrolase activity"/>
    <property type="evidence" value="ECO:0007669"/>
    <property type="project" value="UniProtKB-EC"/>
</dbReference>
<reference evidence="23" key="1">
    <citation type="submission" date="2023-10" db="EMBL/GenBank/DDBJ databases">
        <title>Genome assemblies of two species of porcelain crab, Petrolisthes cinctipes and Petrolisthes manimaculis (Anomura: Porcellanidae).</title>
        <authorList>
            <person name="Angst P."/>
        </authorList>
    </citation>
    <scope>NUCLEOTIDE SEQUENCE</scope>
    <source>
        <strain evidence="23">PB745_01</strain>
        <tissue evidence="23">Gill</tissue>
    </source>
</reference>